<dbReference type="InterPro" id="IPR050428">
    <property type="entry name" value="TCS_sensor_his_kinase"/>
</dbReference>
<evidence type="ECO:0000256" key="6">
    <source>
        <dbReference type="ARBA" id="ARBA00022679"/>
    </source>
</evidence>
<evidence type="ECO:0000256" key="13">
    <source>
        <dbReference type="ARBA" id="ARBA00023136"/>
    </source>
</evidence>
<keyword evidence="3 14" id="KW-1003">Cell membrane</keyword>
<dbReference type="GO" id="GO:0000155">
    <property type="term" value="F:phosphorelay sensor kinase activity"/>
    <property type="evidence" value="ECO:0007669"/>
    <property type="project" value="InterPro"/>
</dbReference>
<feature type="domain" description="HAMP" evidence="16">
    <location>
        <begin position="194"/>
        <end position="247"/>
    </location>
</feature>
<dbReference type="InterPro" id="IPR004358">
    <property type="entry name" value="Sig_transdc_His_kin-like_C"/>
</dbReference>
<keyword evidence="11 14" id="KW-1133">Transmembrane helix</keyword>
<evidence type="ECO:0000256" key="10">
    <source>
        <dbReference type="ARBA" id="ARBA00022840"/>
    </source>
</evidence>
<dbReference type="PRINTS" id="PR00344">
    <property type="entry name" value="BCTRLSENSOR"/>
</dbReference>
<keyword evidence="5" id="KW-0597">Phosphoprotein</keyword>
<evidence type="ECO:0000313" key="17">
    <source>
        <dbReference type="EMBL" id="EGL53926.1"/>
    </source>
</evidence>
<dbReference type="Pfam" id="PF00512">
    <property type="entry name" value="HisKA"/>
    <property type="match status" value="1"/>
</dbReference>
<dbReference type="STRING" id="1026882.MAMP_00261"/>
<name>F5T130_9GAMM</name>
<comment type="caution">
    <text evidence="17">The sequence shown here is derived from an EMBL/GenBank/DDBJ whole genome shotgun (WGS) entry which is preliminary data.</text>
</comment>
<dbReference type="SUPFAM" id="SSF47384">
    <property type="entry name" value="Homodimeric domain of signal transducing histidine kinase"/>
    <property type="match status" value="1"/>
</dbReference>
<accession>F5T130</accession>
<gene>
    <name evidence="17" type="ORF">MAMP_00261</name>
</gene>
<dbReference type="InterPro" id="IPR003594">
    <property type="entry name" value="HATPase_dom"/>
</dbReference>
<dbReference type="Pfam" id="PF21085">
    <property type="entry name" value="CusS"/>
    <property type="match status" value="1"/>
</dbReference>
<dbReference type="PANTHER" id="PTHR45436:SF15">
    <property type="entry name" value="SENSOR HISTIDINE KINASE CUSS"/>
    <property type="match status" value="1"/>
</dbReference>
<evidence type="ECO:0000256" key="4">
    <source>
        <dbReference type="ARBA" id="ARBA00022519"/>
    </source>
</evidence>
<evidence type="ECO:0000256" key="11">
    <source>
        <dbReference type="ARBA" id="ARBA00022989"/>
    </source>
</evidence>
<evidence type="ECO:0000256" key="12">
    <source>
        <dbReference type="ARBA" id="ARBA00023012"/>
    </source>
</evidence>
<evidence type="ECO:0000256" key="7">
    <source>
        <dbReference type="ARBA" id="ARBA00022692"/>
    </source>
</evidence>
<dbReference type="NCBIfam" id="TIGR01386">
    <property type="entry name" value="cztS_silS_copS"/>
    <property type="match status" value="1"/>
</dbReference>
<feature type="transmembrane region" description="Helical" evidence="14">
    <location>
        <begin position="20"/>
        <end position="40"/>
    </location>
</feature>
<comment type="catalytic activity">
    <reaction evidence="1 14">
        <text>ATP + protein L-histidine = ADP + protein N-phospho-L-histidine.</text>
        <dbReference type="EC" id="2.7.13.3"/>
    </reaction>
</comment>
<dbReference type="eggNOG" id="COG2205">
    <property type="taxonomic scope" value="Bacteria"/>
</dbReference>
<evidence type="ECO:0000256" key="8">
    <source>
        <dbReference type="ARBA" id="ARBA00022741"/>
    </source>
</evidence>
<dbReference type="InterPro" id="IPR048590">
    <property type="entry name" value="CusS-like_sensor"/>
</dbReference>
<dbReference type="InterPro" id="IPR003660">
    <property type="entry name" value="HAMP_dom"/>
</dbReference>
<keyword evidence="10 14" id="KW-0067">ATP-binding</keyword>
<dbReference type="InterPro" id="IPR006290">
    <property type="entry name" value="CztS_silS_copS"/>
</dbReference>
<dbReference type="GO" id="GO:0005524">
    <property type="term" value="F:ATP binding"/>
    <property type="evidence" value="ECO:0007669"/>
    <property type="project" value="UniProtKB-KW"/>
</dbReference>
<dbReference type="EMBL" id="AFIG01000002">
    <property type="protein sequence ID" value="EGL53926.1"/>
    <property type="molecule type" value="Genomic_DNA"/>
</dbReference>
<evidence type="ECO:0000259" key="16">
    <source>
        <dbReference type="PROSITE" id="PS50885"/>
    </source>
</evidence>
<keyword evidence="8 14" id="KW-0547">Nucleotide-binding</keyword>
<evidence type="ECO:0000256" key="2">
    <source>
        <dbReference type="ARBA" id="ARBA00004429"/>
    </source>
</evidence>
<dbReference type="Pfam" id="PF00672">
    <property type="entry name" value="HAMP"/>
    <property type="match status" value="1"/>
</dbReference>
<dbReference type="Gene3D" id="3.30.565.10">
    <property type="entry name" value="Histidine kinase-like ATPase, C-terminal domain"/>
    <property type="match status" value="1"/>
</dbReference>
<dbReference type="InterPro" id="IPR036890">
    <property type="entry name" value="HATPase_C_sf"/>
</dbReference>
<dbReference type="SUPFAM" id="SSF55874">
    <property type="entry name" value="ATPase domain of HSP90 chaperone/DNA topoisomerase II/histidine kinase"/>
    <property type="match status" value="1"/>
</dbReference>
<organism evidence="17 18">
    <name type="scientific">Methylophaga aminisulfidivorans MP</name>
    <dbReference type="NCBI Taxonomy" id="1026882"/>
    <lineage>
        <taxon>Bacteria</taxon>
        <taxon>Pseudomonadati</taxon>
        <taxon>Pseudomonadota</taxon>
        <taxon>Gammaproteobacteria</taxon>
        <taxon>Thiotrichales</taxon>
        <taxon>Piscirickettsiaceae</taxon>
        <taxon>Methylophaga</taxon>
    </lineage>
</organism>
<keyword evidence="18" id="KW-1185">Reference proteome</keyword>
<dbReference type="Gene3D" id="6.10.340.10">
    <property type="match status" value="1"/>
</dbReference>
<dbReference type="EC" id="2.7.13.3" evidence="14"/>
<evidence type="ECO:0000256" key="3">
    <source>
        <dbReference type="ARBA" id="ARBA00022475"/>
    </source>
</evidence>
<dbReference type="SMART" id="SM00387">
    <property type="entry name" value="HATPase_c"/>
    <property type="match status" value="1"/>
</dbReference>
<proteinExistence type="predicted"/>
<keyword evidence="12 14" id="KW-0902">Two-component regulatory system</keyword>
<keyword evidence="6 14" id="KW-0808">Transferase</keyword>
<dbReference type="FunFam" id="3.30.565.10:FF:000006">
    <property type="entry name" value="Sensor histidine kinase WalK"/>
    <property type="match status" value="1"/>
</dbReference>
<dbReference type="InterPro" id="IPR003661">
    <property type="entry name" value="HisK_dim/P_dom"/>
</dbReference>
<evidence type="ECO:0000259" key="15">
    <source>
        <dbReference type="PROSITE" id="PS50109"/>
    </source>
</evidence>
<dbReference type="Pfam" id="PF02518">
    <property type="entry name" value="HATPase_c"/>
    <property type="match status" value="1"/>
</dbReference>
<dbReference type="GO" id="GO:0005886">
    <property type="term" value="C:plasma membrane"/>
    <property type="evidence" value="ECO:0007669"/>
    <property type="project" value="UniProtKB-SubCell"/>
</dbReference>
<dbReference type="PROSITE" id="PS50885">
    <property type="entry name" value="HAMP"/>
    <property type="match status" value="1"/>
</dbReference>
<dbReference type="SMART" id="SM00388">
    <property type="entry name" value="HisKA"/>
    <property type="match status" value="1"/>
</dbReference>
<keyword evidence="7 14" id="KW-0812">Transmembrane</keyword>
<dbReference type="FunFam" id="1.10.287.130:FF:000001">
    <property type="entry name" value="Two-component sensor histidine kinase"/>
    <property type="match status" value="1"/>
</dbReference>
<sequence length="469" mass="53715">MRLKAMIRGKLGQLSLTLRLMMFAGTAITLSLIFSGFLVLKSVKHHFAEQDYEELTVVLESIKHQLNSIDADRAKVQNALSKAISGHHGIFFRVDTENGKPIFLSRNAEFLEHLEYEQKLEIASREQLKKWQIGSGLYRGLIAELTVNGQTYNVITAMDMAFHKQFLDKFTIKMWLMMLVIGIITISATWFVIYQGHQPLKSLSTKIRNIQTNRLNERINSNELPIELRGLALSFNEMLQHVEEGFERLSNFTSDIAHELRTPLTNIITQNQVMIVQQRSSEEYRELLYSNLEELERLAKMVSQMLWLAQSDNNLIKPASNFINLNQEIKELLEFFEALASEKNIRLIQEGEVPWIYADRDLLRRAISNLISNAIRYTPSGKEFRIVSSVKHDDIIQLDFINPGQPIPTKHLTKVFDRFYRVDSSRSDNTEGTGLGLAITKSIIEAHRGSISITSNHQHTTISLCLPTT</sequence>
<dbReference type="InterPro" id="IPR005467">
    <property type="entry name" value="His_kinase_dom"/>
</dbReference>
<evidence type="ECO:0000256" key="9">
    <source>
        <dbReference type="ARBA" id="ARBA00022777"/>
    </source>
</evidence>
<evidence type="ECO:0000256" key="14">
    <source>
        <dbReference type="RuleBase" id="RU364088"/>
    </source>
</evidence>
<keyword evidence="9 14" id="KW-0418">Kinase</keyword>
<evidence type="ECO:0000313" key="18">
    <source>
        <dbReference type="Proteomes" id="UP000003544"/>
    </source>
</evidence>
<dbReference type="PANTHER" id="PTHR45436">
    <property type="entry name" value="SENSOR HISTIDINE KINASE YKOH"/>
    <property type="match status" value="1"/>
</dbReference>
<dbReference type="Proteomes" id="UP000003544">
    <property type="component" value="Unassembled WGS sequence"/>
</dbReference>
<keyword evidence="13 14" id="KW-0472">Membrane</keyword>
<protein>
    <recommendedName>
        <fullName evidence="14">Sensor protein</fullName>
        <ecNumber evidence="14">2.7.13.3</ecNumber>
    </recommendedName>
</protein>
<evidence type="ECO:0000256" key="1">
    <source>
        <dbReference type="ARBA" id="ARBA00000085"/>
    </source>
</evidence>
<evidence type="ECO:0000256" key="5">
    <source>
        <dbReference type="ARBA" id="ARBA00022553"/>
    </source>
</evidence>
<keyword evidence="4 14" id="KW-0997">Cell inner membrane</keyword>
<dbReference type="CDD" id="cd00082">
    <property type="entry name" value="HisKA"/>
    <property type="match status" value="1"/>
</dbReference>
<dbReference type="InterPro" id="IPR036097">
    <property type="entry name" value="HisK_dim/P_sf"/>
</dbReference>
<feature type="domain" description="Histidine kinase" evidence="15">
    <location>
        <begin position="255"/>
        <end position="469"/>
    </location>
</feature>
<reference evidence="17 18" key="1">
    <citation type="journal article" date="2011" name="J. Bacteriol.">
        <title>Draft genome sequence of Methylophaga aminisulfidivorans MP T.</title>
        <authorList>
            <person name="Han G.H."/>
            <person name="Kim W."/>
            <person name="Chun J."/>
            <person name="Kim S.W."/>
        </authorList>
    </citation>
    <scope>NUCLEOTIDE SEQUENCE [LARGE SCALE GENOMIC DNA]</scope>
    <source>
        <strain evidence="18">MP(T)</strain>
    </source>
</reference>
<feature type="transmembrane region" description="Helical" evidence="14">
    <location>
        <begin position="174"/>
        <end position="194"/>
    </location>
</feature>
<dbReference type="Gene3D" id="1.10.287.130">
    <property type="match status" value="1"/>
</dbReference>
<dbReference type="AlphaFoldDB" id="F5T130"/>
<comment type="function">
    <text evidence="14">Member of a two-component regulatory system.</text>
</comment>
<comment type="subcellular location">
    <subcellularLocation>
        <location evidence="2">Cell inner membrane</location>
        <topology evidence="2">Multi-pass membrane protein</topology>
    </subcellularLocation>
</comment>
<dbReference type="PROSITE" id="PS50109">
    <property type="entry name" value="HIS_KIN"/>
    <property type="match status" value="1"/>
</dbReference>